<dbReference type="EMBL" id="JBBNAG010000011">
    <property type="protein sequence ID" value="KAK9094328.1"/>
    <property type="molecule type" value="Genomic_DNA"/>
</dbReference>
<proteinExistence type="predicted"/>
<dbReference type="AlphaFoldDB" id="A0AAP0ER69"/>
<evidence type="ECO:0000259" key="1">
    <source>
        <dbReference type="Pfam" id="PF12215"/>
    </source>
</evidence>
<dbReference type="InterPro" id="IPR052566">
    <property type="entry name" value="Non-lysos_glucosylceramidase"/>
</dbReference>
<name>A0AAP0ER69_9MAGN</name>
<feature type="domain" description="Glycosyl-hydrolase family 116 N-terminal" evidence="1">
    <location>
        <begin position="109"/>
        <end position="143"/>
    </location>
</feature>
<gene>
    <name evidence="2" type="ORF">Scep_025797</name>
</gene>
<dbReference type="Proteomes" id="UP001419268">
    <property type="component" value="Unassembled WGS sequence"/>
</dbReference>
<evidence type="ECO:0000313" key="3">
    <source>
        <dbReference type="Proteomes" id="UP001419268"/>
    </source>
</evidence>
<sequence>MGLEERRERKCERSFDILEIAEMGIDRMGVVEQFAECISRHNVLDEMIKFISVTTIKFTVGNNHFSTFAFSERCLSTKRSGSITRGFRGDFRQMQIIPGLCEPSPIMANQKPDDHGISSWGWNLSGQHSTYHALFPRAWTIYDGIIFLIAVLQ</sequence>
<protein>
    <recommendedName>
        <fullName evidence="1">Glycosyl-hydrolase family 116 N-terminal domain-containing protein</fullName>
    </recommendedName>
</protein>
<dbReference type="PANTHER" id="PTHR12654:SF0">
    <property type="entry name" value="NON-LYSOSOMAL GLUCOSYLCERAMIDASE"/>
    <property type="match status" value="1"/>
</dbReference>
<dbReference type="InterPro" id="IPR024462">
    <property type="entry name" value="GH116_N"/>
</dbReference>
<keyword evidence="3" id="KW-1185">Reference proteome</keyword>
<dbReference type="Pfam" id="PF12215">
    <property type="entry name" value="Glyco_hydr_116N"/>
    <property type="match status" value="1"/>
</dbReference>
<dbReference type="GO" id="GO:0008422">
    <property type="term" value="F:beta-glucosidase activity"/>
    <property type="evidence" value="ECO:0007669"/>
    <property type="project" value="TreeGrafter"/>
</dbReference>
<evidence type="ECO:0000313" key="2">
    <source>
        <dbReference type="EMBL" id="KAK9094328.1"/>
    </source>
</evidence>
<reference evidence="2 3" key="1">
    <citation type="submission" date="2024-01" db="EMBL/GenBank/DDBJ databases">
        <title>Genome assemblies of Stephania.</title>
        <authorList>
            <person name="Yang L."/>
        </authorList>
    </citation>
    <scope>NUCLEOTIDE SEQUENCE [LARGE SCALE GENOMIC DNA]</scope>
    <source>
        <strain evidence="2">JXDWG</strain>
        <tissue evidence="2">Leaf</tissue>
    </source>
</reference>
<dbReference type="PANTHER" id="PTHR12654">
    <property type="entry name" value="BILE ACID BETA-GLUCOSIDASE-RELATED"/>
    <property type="match status" value="1"/>
</dbReference>
<organism evidence="2 3">
    <name type="scientific">Stephania cephalantha</name>
    <dbReference type="NCBI Taxonomy" id="152367"/>
    <lineage>
        <taxon>Eukaryota</taxon>
        <taxon>Viridiplantae</taxon>
        <taxon>Streptophyta</taxon>
        <taxon>Embryophyta</taxon>
        <taxon>Tracheophyta</taxon>
        <taxon>Spermatophyta</taxon>
        <taxon>Magnoliopsida</taxon>
        <taxon>Ranunculales</taxon>
        <taxon>Menispermaceae</taxon>
        <taxon>Menispermoideae</taxon>
        <taxon>Cissampelideae</taxon>
        <taxon>Stephania</taxon>
    </lineage>
</organism>
<comment type="caution">
    <text evidence="2">The sequence shown here is derived from an EMBL/GenBank/DDBJ whole genome shotgun (WGS) entry which is preliminary data.</text>
</comment>
<accession>A0AAP0ER69</accession>